<comment type="caution">
    <text evidence="2">The sequence shown here is derived from an EMBL/GenBank/DDBJ whole genome shotgun (WGS) entry which is preliminary data.</text>
</comment>
<feature type="transmembrane region" description="Helical" evidence="1">
    <location>
        <begin position="118"/>
        <end position="141"/>
    </location>
</feature>
<feature type="transmembrane region" description="Helical" evidence="1">
    <location>
        <begin position="47"/>
        <end position="64"/>
    </location>
</feature>
<keyword evidence="1" id="KW-1133">Transmembrane helix</keyword>
<name>A0ABP8D2B2_9ACTN</name>
<dbReference type="RefSeq" id="WP_345122971.1">
    <property type="nucleotide sequence ID" value="NZ_BAABAT010000003.1"/>
</dbReference>
<feature type="transmembrane region" description="Helical" evidence="1">
    <location>
        <begin position="85"/>
        <end position="106"/>
    </location>
</feature>
<gene>
    <name evidence="2" type="ORF">GCM10022255_016680</name>
</gene>
<keyword evidence="3" id="KW-1185">Reference proteome</keyword>
<evidence type="ECO:0000313" key="3">
    <source>
        <dbReference type="Proteomes" id="UP001500620"/>
    </source>
</evidence>
<sequence length="230" mass="24624">MRKTLIVAEMVARDLLRRRGALTLLALVPLAFYLARHDDKVGQSIRFATLGLSWTVSTLALFAGTAAKGAEPRLRIGGYRPGQLYAGRLVALLGIGLALGAAYWAVIVVDQDLQRPGALAVLIAVSVVVAAPMGLLIGAVVPRDLEGALLLITLLGLQFLMDPAKSAARLLPLWSNREIGTYTVDRTDAGYLQRGLLHAALCTLLLVGVTAALTSVRLRRRRHVRFSSAA</sequence>
<proteinExistence type="predicted"/>
<organism evidence="2 3">
    <name type="scientific">Dactylosporangium darangshiense</name>
    <dbReference type="NCBI Taxonomy" id="579108"/>
    <lineage>
        <taxon>Bacteria</taxon>
        <taxon>Bacillati</taxon>
        <taxon>Actinomycetota</taxon>
        <taxon>Actinomycetes</taxon>
        <taxon>Micromonosporales</taxon>
        <taxon>Micromonosporaceae</taxon>
        <taxon>Dactylosporangium</taxon>
    </lineage>
</organism>
<feature type="transmembrane region" description="Helical" evidence="1">
    <location>
        <begin position="20"/>
        <end position="35"/>
    </location>
</feature>
<accession>A0ABP8D2B2</accession>
<dbReference type="Proteomes" id="UP001500620">
    <property type="component" value="Unassembled WGS sequence"/>
</dbReference>
<protein>
    <recommendedName>
        <fullName evidence="4">ABC transporter permease</fullName>
    </recommendedName>
</protein>
<dbReference type="EMBL" id="BAABAT010000003">
    <property type="protein sequence ID" value="GAA4246232.1"/>
    <property type="molecule type" value="Genomic_DNA"/>
</dbReference>
<feature type="transmembrane region" description="Helical" evidence="1">
    <location>
        <begin position="148"/>
        <end position="168"/>
    </location>
</feature>
<feature type="transmembrane region" description="Helical" evidence="1">
    <location>
        <begin position="196"/>
        <end position="216"/>
    </location>
</feature>
<evidence type="ECO:0000256" key="1">
    <source>
        <dbReference type="SAM" id="Phobius"/>
    </source>
</evidence>
<keyword evidence="1" id="KW-0812">Transmembrane</keyword>
<evidence type="ECO:0008006" key="4">
    <source>
        <dbReference type="Google" id="ProtNLM"/>
    </source>
</evidence>
<evidence type="ECO:0000313" key="2">
    <source>
        <dbReference type="EMBL" id="GAA4246232.1"/>
    </source>
</evidence>
<reference evidence="3" key="1">
    <citation type="journal article" date="2019" name="Int. J. Syst. Evol. Microbiol.">
        <title>The Global Catalogue of Microorganisms (GCM) 10K type strain sequencing project: providing services to taxonomists for standard genome sequencing and annotation.</title>
        <authorList>
            <consortium name="The Broad Institute Genomics Platform"/>
            <consortium name="The Broad Institute Genome Sequencing Center for Infectious Disease"/>
            <person name="Wu L."/>
            <person name="Ma J."/>
        </authorList>
    </citation>
    <scope>NUCLEOTIDE SEQUENCE [LARGE SCALE GENOMIC DNA]</scope>
    <source>
        <strain evidence="3">JCM 17441</strain>
    </source>
</reference>
<keyword evidence="1" id="KW-0472">Membrane</keyword>